<gene>
    <name evidence="4" type="ORF">I206_107843</name>
</gene>
<evidence type="ECO:0008006" key="6">
    <source>
        <dbReference type="Google" id="ProtNLM"/>
    </source>
</evidence>
<dbReference type="AlphaFoldDB" id="A0AAJ8LDP2"/>
<protein>
    <recommendedName>
        <fullName evidence="6">Transcription factor domain-containing protein</fullName>
    </recommendedName>
</protein>
<evidence type="ECO:0000313" key="4">
    <source>
        <dbReference type="EMBL" id="WWC73871.1"/>
    </source>
</evidence>
<accession>A0AAJ8LDP2</accession>
<evidence type="ECO:0000313" key="5">
    <source>
        <dbReference type="Proteomes" id="UP000094020"/>
    </source>
</evidence>
<keyword evidence="5" id="KW-1185">Reference proteome</keyword>
<dbReference type="PANTHER" id="PTHR31001">
    <property type="entry name" value="UNCHARACTERIZED TRANSCRIPTIONAL REGULATORY PROTEIN"/>
    <property type="match status" value="1"/>
</dbReference>
<dbReference type="GO" id="GO:0005634">
    <property type="term" value="C:nucleus"/>
    <property type="evidence" value="ECO:0007669"/>
    <property type="project" value="UniProtKB-SubCell"/>
</dbReference>
<feature type="region of interest" description="Disordered" evidence="3">
    <location>
        <begin position="1"/>
        <end position="31"/>
    </location>
</feature>
<dbReference type="PANTHER" id="PTHR31001:SF90">
    <property type="entry name" value="CENTROMERE DNA-BINDING PROTEIN COMPLEX CBF3 SUBUNIT B"/>
    <property type="match status" value="1"/>
</dbReference>
<dbReference type="Proteomes" id="UP000094020">
    <property type="component" value="Chromosome 11"/>
</dbReference>
<organism evidence="4 5">
    <name type="scientific">Kwoniella pini CBS 10737</name>
    <dbReference type="NCBI Taxonomy" id="1296096"/>
    <lineage>
        <taxon>Eukaryota</taxon>
        <taxon>Fungi</taxon>
        <taxon>Dikarya</taxon>
        <taxon>Basidiomycota</taxon>
        <taxon>Agaricomycotina</taxon>
        <taxon>Tremellomycetes</taxon>
        <taxon>Tremellales</taxon>
        <taxon>Cryptococcaceae</taxon>
        <taxon>Kwoniella</taxon>
    </lineage>
</organism>
<dbReference type="RefSeq" id="XP_070059708.1">
    <property type="nucleotide sequence ID" value="XM_070203607.1"/>
</dbReference>
<dbReference type="CDD" id="cd12148">
    <property type="entry name" value="fungal_TF_MHR"/>
    <property type="match status" value="1"/>
</dbReference>
<comment type="subcellular location">
    <subcellularLocation>
        <location evidence="1">Nucleus</location>
    </subcellularLocation>
</comment>
<keyword evidence="2" id="KW-0539">Nucleus</keyword>
<dbReference type="GeneID" id="30174544"/>
<dbReference type="KEGG" id="kpin:30174544"/>
<reference evidence="4" key="2">
    <citation type="submission" date="2024-02" db="EMBL/GenBank/DDBJ databases">
        <title>Comparative genomics of Cryptococcus and Kwoniella reveals pathogenesis evolution and contrasting modes of karyotype evolution via chromosome fusion or intercentromeric recombination.</title>
        <authorList>
            <person name="Coelho M.A."/>
            <person name="David-Palma M."/>
            <person name="Shea T."/>
            <person name="Bowers K."/>
            <person name="McGinley-Smith S."/>
            <person name="Mohammad A.W."/>
            <person name="Gnirke A."/>
            <person name="Yurkov A.M."/>
            <person name="Nowrousian M."/>
            <person name="Sun S."/>
            <person name="Cuomo C.A."/>
            <person name="Heitman J."/>
        </authorList>
    </citation>
    <scope>NUCLEOTIDE SEQUENCE</scope>
    <source>
        <strain evidence="4">CBS 10737</strain>
    </source>
</reference>
<dbReference type="InterPro" id="IPR050613">
    <property type="entry name" value="Sec_Metabolite_Reg"/>
</dbReference>
<evidence type="ECO:0000256" key="1">
    <source>
        <dbReference type="ARBA" id="ARBA00004123"/>
    </source>
</evidence>
<evidence type="ECO:0000256" key="2">
    <source>
        <dbReference type="ARBA" id="ARBA00023242"/>
    </source>
</evidence>
<dbReference type="EMBL" id="CP144529">
    <property type="protein sequence ID" value="WWC73871.1"/>
    <property type="molecule type" value="Genomic_DNA"/>
</dbReference>
<name>A0AAJ8LDP2_9TREE</name>
<sequence length="574" mass="64741">MTKHSRTSVERATVSSIKSTKKRNGSISAIEERPARRALSCTECKRRKTKIDRLERLVDTLTNRTAPPPMRAAQFHLPDNLESAAIDLEHFVVGPGVRPGLTETLHPTDKIDHRTAPRVSSIFPLSSLFTASSIDPSLLTVLPQLLPNAPDSQRLVDAFFEGPINGSWHVIAQQAFRLKFSEYAILGLDDLEKNVDPLWFAEYLMVLAFAIKFPTFKIGQDIQLFGSELQSLPSTLHHASVKVLEASDYLSRPQIGHVQHFGHSTDQANVALRYLDNAITTAQWLELDSIEDTLPFALTSEPSLDGLEPPHQIELCKQLYHLLNFLDGTIFKRPGLWRLTNSASLSRIGSSFADIIRDFEMERNPQHTALQRLLDHMPTIPSTAQSWMMNTLSCSLHYRLIRIHRSSMIRGFRDDRWRLSTSASVSSAQRILDIQVTMANWPDLRPGFMRRWIVGAVIIQAIDSLMSDSIIHHIRSQIQRICIDDFSALLPPITAILDSVDHFWHTLGVRKGQLDVDAFFAYVKERLKGNAGPPSATLEAIDIDQFLSTFDQYLPEGSANFLQVECYPDVWPLV</sequence>
<proteinExistence type="predicted"/>
<reference evidence="4" key="1">
    <citation type="submission" date="2013-07" db="EMBL/GenBank/DDBJ databases">
        <authorList>
            <consortium name="The Broad Institute Genome Sequencing Platform"/>
            <person name="Cuomo C."/>
            <person name="Litvintseva A."/>
            <person name="Chen Y."/>
            <person name="Heitman J."/>
            <person name="Sun S."/>
            <person name="Springer D."/>
            <person name="Dromer F."/>
            <person name="Young S.K."/>
            <person name="Zeng Q."/>
            <person name="Gargeya S."/>
            <person name="Fitzgerald M."/>
            <person name="Abouelleil A."/>
            <person name="Alvarado L."/>
            <person name="Berlin A.M."/>
            <person name="Chapman S.B."/>
            <person name="Dewar J."/>
            <person name="Goldberg J."/>
            <person name="Griggs A."/>
            <person name="Gujja S."/>
            <person name="Hansen M."/>
            <person name="Howarth C."/>
            <person name="Imamovic A."/>
            <person name="Larimer J."/>
            <person name="McCowan C."/>
            <person name="Murphy C."/>
            <person name="Pearson M."/>
            <person name="Priest M."/>
            <person name="Roberts A."/>
            <person name="Saif S."/>
            <person name="Shea T."/>
            <person name="Sykes S."/>
            <person name="Wortman J."/>
            <person name="Nusbaum C."/>
            <person name="Birren B."/>
        </authorList>
    </citation>
    <scope>NUCLEOTIDE SEQUENCE</scope>
    <source>
        <strain evidence="4">CBS 10737</strain>
    </source>
</reference>
<evidence type="ECO:0000256" key="3">
    <source>
        <dbReference type="SAM" id="MobiDB-lite"/>
    </source>
</evidence>